<proteinExistence type="predicted"/>
<feature type="domain" description="F-box" evidence="1">
    <location>
        <begin position="1"/>
        <end position="41"/>
    </location>
</feature>
<comment type="caution">
    <text evidence="2">The sequence shown here is derived from an EMBL/GenBank/DDBJ whole genome shotgun (WGS) entry which is preliminary data.</text>
</comment>
<dbReference type="InterPro" id="IPR001810">
    <property type="entry name" value="F-box_dom"/>
</dbReference>
<evidence type="ECO:0000313" key="3">
    <source>
        <dbReference type="Proteomes" id="UP001153076"/>
    </source>
</evidence>
<dbReference type="Proteomes" id="UP001153076">
    <property type="component" value="Unassembled WGS sequence"/>
</dbReference>
<dbReference type="InterPro" id="IPR013187">
    <property type="entry name" value="F-box-assoc_dom_typ3"/>
</dbReference>
<evidence type="ECO:0000313" key="2">
    <source>
        <dbReference type="EMBL" id="KAJ8423561.1"/>
    </source>
</evidence>
<dbReference type="Pfam" id="PF08268">
    <property type="entry name" value="FBA_3"/>
    <property type="match status" value="1"/>
</dbReference>
<dbReference type="AlphaFoldDB" id="A0A9Q1JKG6"/>
<keyword evidence="3" id="KW-1185">Reference proteome</keyword>
<dbReference type="PANTHER" id="PTHR31111:SF138">
    <property type="entry name" value="F-BOX ASSOCIATED DOMAIN-CONTAINING PROTEIN"/>
    <property type="match status" value="1"/>
</dbReference>
<evidence type="ECO:0000259" key="1">
    <source>
        <dbReference type="PROSITE" id="PS50181"/>
    </source>
</evidence>
<accession>A0A9Q1JKG6</accession>
<sequence>MIPLDTLLQVLSKLPAKSLMRFKCVSKCWYSLILHPSFIDLCQSQSGKLLVVSPQNFSEYPYKWGRRFYIIDSKKKPKHRVTVHDPCIPFTTNAVTNIVNGLVCFYHDYDEEVCIHIYNLTTHEDLPLPPPPRRSAVKRQCHLGFDPMNDEYKLLLHWWNKSSKRGGGCDVLTIMGRDNAWRPIDISNFPVSIFARDTGIKVVSGSGASNIEDQEKNQEFVKASN</sequence>
<name>A0A9Q1JKG6_9CARY</name>
<dbReference type="PROSITE" id="PS50181">
    <property type="entry name" value="FBOX"/>
    <property type="match status" value="1"/>
</dbReference>
<dbReference type="SMART" id="SM00256">
    <property type="entry name" value="FBOX"/>
    <property type="match status" value="1"/>
</dbReference>
<dbReference type="PANTHER" id="PTHR31111">
    <property type="entry name" value="BNAA05G37150D PROTEIN-RELATED"/>
    <property type="match status" value="1"/>
</dbReference>
<protein>
    <recommendedName>
        <fullName evidence="1">F-box domain-containing protein</fullName>
    </recommendedName>
</protein>
<organism evidence="2 3">
    <name type="scientific">Carnegiea gigantea</name>
    <dbReference type="NCBI Taxonomy" id="171969"/>
    <lineage>
        <taxon>Eukaryota</taxon>
        <taxon>Viridiplantae</taxon>
        <taxon>Streptophyta</taxon>
        <taxon>Embryophyta</taxon>
        <taxon>Tracheophyta</taxon>
        <taxon>Spermatophyta</taxon>
        <taxon>Magnoliopsida</taxon>
        <taxon>eudicotyledons</taxon>
        <taxon>Gunneridae</taxon>
        <taxon>Pentapetalae</taxon>
        <taxon>Caryophyllales</taxon>
        <taxon>Cactineae</taxon>
        <taxon>Cactaceae</taxon>
        <taxon>Cactoideae</taxon>
        <taxon>Echinocereeae</taxon>
        <taxon>Carnegiea</taxon>
    </lineage>
</organism>
<dbReference type="CDD" id="cd22157">
    <property type="entry name" value="F-box_AtFBW1-like"/>
    <property type="match status" value="1"/>
</dbReference>
<dbReference type="EMBL" id="JAKOGI010001939">
    <property type="protein sequence ID" value="KAJ8423561.1"/>
    <property type="molecule type" value="Genomic_DNA"/>
</dbReference>
<gene>
    <name evidence="2" type="ORF">Cgig2_018397</name>
</gene>
<reference evidence="2" key="1">
    <citation type="submission" date="2022-04" db="EMBL/GenBank/DDBJ databases">
        <title>Carnegiea gigantea Genome sequencing and assembly v2.</title>
        <authorList>
            <person name="Copetti D."/>
            <person name="Sanderson M.J."/>
            <person name="Burquez A."/>
            <person name="Wojciechowski M.F."/>
        </authorList>
    </citation>
    <scope>NUCLEOTIDE SEQUENCE</scope>
    <source>
        <strain evidence="2">SGP5-SGP5p</strain>
        <tissue evidence="2">Aerial part</tissue>
    </source>
</reference>
<dbReference type="OrthoDB" id="687122at2759"/>
<dbReference type="SUPFAM" id="SSF81383">
    <property type="entry name" value="F-box domain"/>
    <property type="match status" value="1"/>
</dbReference>
<dbReference type="InterPro" id="IPR036047">
    <property type="entry name" value="F-box-like_dom_sf"/>
</dbReference>
<dbReference type="Pfam" id="PF00646">
    <property type="entry name" value="F-box"/>
    <property type="match status" value="1"/>
</dbReference>
<dbReference type="Gene3D" id="1.20.1280.50">
    <property type="match status" value="1"/>
</dbReference>